<proteinExistence type="predicted"/>
<evidence type="ECO:0000313" key="1">
    <source>
        <dbReference type="EMBL" id="MBB3980937.1"/>
    </source>
</evidence>
<dbReference type="RefSeq" id="WP_183953909.1">
    <property type="nucleotide sequence ID" value="NZ_JACIEB010000001.1"/>
</dbReference>
<name>A0A7W6DI03_9SPHN</name>
<keyword evidence="2" id="KW-1185">Reference proteome</keyword>
<protein>
    <recommendedName>
        <fullName evidence="3">Phosphoadenosine phosphosulfate reductase</fullName>
    </recommendedName>
</protein>
<dbReference type="Proteomes" id="UP000552757">
    <property type="component" value="Unassembled WGS sequence"/>
</dbReference>
<gene>
    <name evidence="1" type="ORF">GGR44_000568</name>
</gene>
<dbReference type="EMBL" id="JACIEB010000001">
    <property type="protein sequence ID" value="MBB3980937.1"/>
    <property type="molecule type" value="Genomic_DNA"/>
</dbReference>
<sequence length="368" mass="41294">MTEPRPSGTYSFGRDYFQTRLENCFVDFAPGTTSPDILVVTFEGAGEPPHRPDAAREPFGAKFYLGEGYSLLGFKPINVTWYRTRDVIDYFYFLKATGFFDRFSKVVFTGGSMGGYASLAFSTVVPGAVVIALQPQSTLSPALVPWDHRWPVGSAQDWSADFIDGADCAQTAHEVIVVYDPFLPKDARQVTRIGMEHVNPVRIPFVGHKIGAALLLGKTLKRLMRAGIDGRLDAAEARAITRDSRQSVLWFQSALTYLGNRKKRWLLEIVRRNMPYDPDEHPGLWMAYQVAFEGDFPPEEVERQWAHGLAKWPTNPRLAIGHAHYLWRSDRKEEAVAFLTEAQTRVGNARLVAHALRSRPFNTLSAAA</sequence>
<dbReference type="AlphaFoldDB" id="A0A7W6DI03"/>
<organism evidence="1 2">
    <name type="scientific">Sphingobium fontiphilum</name>
    <dbReference type="NCBI Taxonomy" id="944425"/>
    <lineage>
        <taxon>Bacteria</taxon>
        <taxon>Pseudomonadati</taxon>
        <taxon>Pseudomonadota</taxon>
        <taxon>Alphaproteobacteria</taxon>
        <taxon>Sphingomonadales</taxon>
        <taxon>Sphingomonadaceae</taxon>
        <taxon>Sphingobium</taxon>
    </lineage>
</organism>
<comment type="caution">
    <text evidence="1">The sequence shown here is derived from an EMBL/GenBank/DDBJ whole genome shotgun (WGS) entry which is preliminary data.</text>
</comment>
<dbReference type="InterPro" id="IPR029058">
    <property type="entry name" value="AB_hydrolase_fold"/>
</dbReference>
<accession>A0A7W6DI03</accession>
<dbReference type="SUPFAM" id="SSF53474">
    <property type="entry name" value="alpha/beta-Hydrolases"/>
    <property type="match status" value="1"/>
</dbReference>
<evidence type="ECO:0000313" key="2">
    <source>
        <dbReference type="Proteomes" id="UP000552757"/>
    </source>
</evidence>
<reference evidence="1 2" key="1">
    <citation type="submission" date="2020-08" db="EMBL/GenBank/DDBJ databases">
        <title>Genomic Encyclopedia of Type Strains, Phase IV (KMG-IV): sequencing the most valuable type-strain genomes for metagenomic binning, comparative biology and taxonomic classification.</title>
        <authorList>
            <person name="Goeker M."/>
        </authorList>
    </citation>
    <scope>NUCLEOTIDE SEQUENCE [LARGE SCALE GENOMIC DNA]</scope>
    <source>
        <strain evidence="1 2">DSM 29348</strain>
    </source>
</reference>
<evidence type="ECO:0008006" key="3">
    <source>
        <dbReference type="Google" id="ProtNLM"/>
    </source>
</evidence>